<name>A0AAW1Y6V6_RUBAR</name>
<feature type="region of interest" description="Disordered" evidence="2">
    <location>
        <begin position="1"/>
        <end position="35"/>
    </location>
</feature>
<reference evidence="4 5" key="1">
    <citation type="journal article" date="2023" name="G3 (Bethesda)">
        <title>A chromosome-length genome assembly and annotation of blackberry (Rubus argutus, cv. 'Hillquist').</title>
        <authorList>
            <person name="Bruna T."/>
            <person name="Aryal R."/>
            <person name="Dudchenko O."/>
            <person name="Sargent D.J."/>
            <person name="Mead D."/>
            <person name="Buti M."/>
            <person name="Cavallini A."/>
            <person name="Hytonen T."/>
            <person name="Andres J."/>
            <person name="Pham M."/>
            <person name="Weisz D."/>
            <person name="Mascagni F."/>
            <person name="Usai G."/>
            <person name="Natali L."/>
            <person name="Bassil N."/>
            <person name="Fernandez G.E."/>
            <person name="Lomsadze A."/>
            <person name="Armour M."/>
            <person name="Olukolu B."/>
            <person name="Poorten T."/>
            <person name="Britton C."/>
            <person name="Davik J."/>
            <person name="Ashrafi H."/>
            <person name="Aiden E.L."/>
            <person name="Borodovsky M."/>
            <person name="Worthington M."/>
        </authorList>
    </citation>
    <scope>NUCLEOTIDE SEQUENCE [LARGE SCALE GENOMIC DNA]</scope>
    <source>
        <strain evidence="4">PI 553951</strain>
    </source>
</reference>
<dbReference type="InterPro" id="IPR001878">
    <property type="entry name" value="Znf_CCHC"/>
</dbReference>
<sequence length="594" mass="65166">MMEIDPHFTFSTLSPGSGGDVSSSSHKRSRTNDLINDKRQAVLVTDAESESPLLNHSSTTDSYAARLLNPLKHHGAAAIEDFVMNDDDCQILTGKVGPNVCFSQQVKEKLGFEWRCAVIVKLMGKPNSTNAWKFMSDSLKRKWKIQGPWQLIDLPNDYFAVKFHLHEDMNTALCGGPWIIAGQTLVVQQWRPNFDPCNETINRMAVWVRIMGLPVEYFQDFALKSVGKPLGEVVKINKLTLAQSRGKFCRICVEIDLMKPLLPFVEVEGFAYSVVYEGISMICFNCGCYGHVMANCTLPCSNETNKTNAVPVKTPSATGVDSAEITTNASPAVEINALTDIASESKQGRGHGPWMLMSYKNKKMNAAKLPANMTPVKLGSRFALLQTFSEGFDDAMREEPPTPIEELGKKYFTAEPKIATQWKKVQAKAKGIAGASSSGGIPCAPVSKTTPKSLKPLKDITNGKLDLSKSTKSHSNVPKQTTRTHSISQSRKKHSEAHDPTAITPFPNLESLISGVQAQPLQSDSSILFGHCPSENLDSGTDCTISMDVLLPEPPHNDQVCSDLVVKDIDAELSHENIDTDLGMTSNLEDMFDD</sequence>
<dbReference type="AlphaFoldDB" id="A0AAW1Y6V6"/>
<evidence type="ECO:0000313" key="4">
    <source>
        <dbReference type="EMBL" id="KAK9944851.1"/>
    </source>
</evidence>
<feature type="compositionally biased region" description="Polar residues" evidence="2">
    <location>
        <begin position="468"/>
        <end position="489"/>
    </location>
</feature>
<dbReference type="InterPro" id="IPR040256">
    <property type="entry name" value="At4g02000-like"/>
</dbReference>
<dbReference type="Pfam" id="PF14111">
    <property type="entry name" value="DUF4283"/>
    <property type="match status" value="1"/>
</dbReference>
<keyword evidence="5" id="KW-1185">Reference proteome</keyword>
<dbReference type="PANTHER" id="PTHR31286">
    <property type="entry name" value="GLYCINE-RICH CELL WALL STRUCTURAL PROTEIN 1.8-LIKE"/>
    <property type="match status" value="1"/>
</dbReference>
<keyword evidence="1" id="KW-0863">Zinc-finger</keyword>
<accession>A0AAW1Y6V6</accession>
<dbReference type="GO" id="GO:0003676">
    <property type="term" value="F:nucleic acid binding"/>
    <property type="evidence" value="ECO:0007669"/>
    <property type="project" value="InterPro"/>
</dbReference>
<protein>
    <recommendedName>
        <fullName evidence="3">CCHC-type domain-containing protein</fullName>
    </recommendedName>
</protein>
<comment type="caution">
    <text evidence="4">The sequence shown here is derived from an EMBL/GenBank/DDBJ whole genome shotgun (WGS) entry which is preliminary data.</text>
</comment>
<evidence type="ECO:0000256" key="1">
    <source>
        <dbReference type="PROSITE-ProRule" id="PRU00047"/>
    </source>
</evidence>
<feature type="domain" description="CCHC-type" evidence="3">
    <location>
        <begin position="283"/>
        <end position="296"/>
    </location>
</feature>
<gene>
    <name evidence="4" type="ORF">M0R45_010398</name>
</gene>
<evidence type="ECO:0000256" key="2">
    <source>
        <dbReference type="SAM" id="MobiDB-lite"/>
    </source>
</evidence>
<organism evidence="4 5">
    <name type="scientific">Rubus argutus</name>
    <name type="common">Southern blackberry</name>
    <dbReference type="NCBI Taxonomy" id="59490"/>
    <lineage>
        <taxon>Eukaryota</taxon>
        <taxon>Viridiplantae</taxon>
        <taxon>Streptophyta</taxon>
        <taxon>Embryophyta</taxon>
        <taxon>Tracheophyta</taxon>
        <taxon>Spermatophyta</taxon>
        <taxon>Magnoliopsida</taxon>
        <taxon>eudicotyledons</taxon>
        <taxon>Gunneridae</taxon>
        <taxon>Pentapetalae</taxon>
        <taxon>rosids</taxon>
        <taxon>fabids</taxon>
        <taxon>Rosales</taxon>
        <taxon>Rosaceae</taxon>
        <taxon>Rosoideae</taxon>
        <taxon>Rosoideae incertae sedis</taxon>
        <taxon>Rubus</taxon>
    </lineage>
</organism>
<proteinExistence type="predicted"/>
<dbReference type="EMBL" id="JBEDUW010000002">
    <property type="protein sequence ID" value="KAK9944851.1"/>
    <property type="molecule type" value="Genomic_DNA"/>
</dbReference>
<keyword evidence="1" id="KW-0479">Metal-binding</keyword>
<dbReference type="PROSITE" id="PS50158">
    <property type="entry name" value="ZF_CCHC"/>
    <property type="match status" value="1"/>
</dbReference>
<keyword evidence="1" id="KW-0862">Zinc</keyword>
<dbReference type="GO" id="GO:0008270">
    <property type="term" value="F:zinc ion binding"/>
    <property type="evidence" value="ECO:0007669"/>
    <property type="project" value="UniProtKB-KW"/>
</dbReference>
<evidence type="ECO:0000313" key="5">
    <source>
        <dbReference type="Proteomes" id="UP001457282"/>
    </source>
</evidence>
<evidence type="ECO:0000259" key="3">
    <source>
        <dbReference type="PROSITE" id="PS50158"/>
    </source>
</evidence>
<dbReference type="InterPro" id="IPR025558">
    <property type="entry name" value="DUF4283"/>
</dbReference>
<dbReference type="Proteomes" id="UP001457282">
    <property type="component" value="Unassembled WGS sequence"/>
</dbReference>
<feature type="region of interest" description="Disordered" evidence="2">
    <location>
        <begin position="433"/>
        <end position="501"/>
    </location>
</feature>
<dbReference type="PANTHER" id="PTHR31286:SF99">
    <property type="entry name" value="DUF4283 DOMAIN-CONTAINING PROTEIN"/>
    <property type="match status" value="1"/>
</dbReference>